<dbReference type="AlphaFoldDB" id="A0A183GU44"/>
<organism evidence="2 3">
    <name type="scientific">Heligmosomoides polygyrus</name>
    <name type="common">Parasitic roundworm</name>
    <dbReference type="NCBI Taxonomy" id="6339"/>
    <lineage>
        <taxon>Eukaryota</taxon>
        <taxon>Metazoa</taxon>
        <taxon>Ecdysozoa</taxon>
        <taxon>Nematoda</taxon>
        <taxon>Chromadorea</taxon>
        <taxon>Rhabditida</taxon>
        <taxon>Rhabditina</taxon>
        <taxon>Rhabditomorpha</taxon>
        <taxon>Strongyloidea</taxon>
        <taxon>Heligmosomidae</taxon>
        <taxon>Heligmosomoides</taxon>
    </lineage>
</organism>
<dbReference type="WBParaSite" id="HPBE_0002621401-mRNA-1">
    <property type="protein sequence ID" value="HPBE_0002621401-mRNA-1"/>
    <property type="gene ID" value="HPBE_0002621401"/>
</dbReference>
<keyword evidence="2" id="KW-1185">Reference proteome</keyword>
<reference evidence="3" key="2">
    <citation type="submission" date="2019-09" db="UniProtKB">
        <authorList>
            <consortium name="WormBaseParasite"/>
        </authorList>
    </citation>
    <scope>IDENTIFICATION</scope>
</reference>
<evidence type="ECO:0000313" key="3">
    <source>
        <dbReference type="WBParaSite" id="HPBE_0002621401-mRNA-1"/>
    </source>
</evidence>
<reference evidence="1 2" key="1">
    <citation type="submission" date="2018-11" db="EMBL/GenBank/DDBJ databases">
        <authorList>
            <consortium name="Pathogen Informatics"/>
        </authorList>
    </citation>
    <scope>NUCLEOTIDE SEQUENCE [LARGE SCALE GENOMIC DNA]</scope>
</reference>
<accession>A0A3P8EI62</accession>
<proteinExistence type="predicted"/>
<accession>A0A183GU44</accession>
<evidence type="ECO:0000313" key="2">
    <source>
        <dbReference type="Proteomes" id="UP000050761"/>
    </source>
</evidence>
<sequence length="84" mass="9672">MYERRGNLSVQPLNSFDHIVEQHDAYKSGGVNRTSGEDGFACSRFRVVERASNKDQQRMTYTSKRRASGPAAFECWRRRGRGED</sequence>
<dbReference type="Proteomes" id="UP000050761">
    <property type="component" value="Unassembled WGS sequence"/>
</dbReference>
<protein>
    <submittedName>
        <fullName evidence="1 3">Uncharacterized protein</fullName>
    </submittedName>
</protein>
<evidence type="ECO:0000313" key="1">
    <source>
        <dbReference type="EMBL" id="VDP56321.1"/>
    </source>
</evidence>
<name>A0A183GU44_HELPZ</name>
<dbReference type="EMBL" id="UZAH01039456">
    <property type="protein sequence ID" value="VDP56321.1"/>
    <property type="molecule type" value="Genomic_DNA"/>
</dbReference>
<gene>
    <name evidence="1" type="ORF">HPBE_LOCUS26213</name>
</gene>